<reference evidence="2" key="1">
    <citation type="journal article" date="2014" name="Int. J. Syst. Evol. Microbiol.">
        <title>Complete genome sequence of Corynebacterium casei LMG S-19264T (=DSM 44701T), isolated from a smear-ripened cheese.</title>
        <authorList>
            <consortium name="US DOE Joint Genome Institute (JGI-PGF)"/>
            <person name="Walter F."/>
            <person name="Albersmeier A."/>
            <person name="Kalinowski J."/>
            <person name="Ruckert C."/>
        </authorList>
    </citation>
    <scope>NUCLEOTIDE SEQUENCE</scope>
    <source>
        <strain evidence="2">VKM B-2748</strain>
    </source>
</reference>
<dbReference type="Pfam" id="PF01863">
    <property type="entry name" value="YgjP-like"/>
    <property type="match status" value="1"/>
</dbReference>
<gene>
    <name evidence="2" type="ORF">GCM10008174_07520</name>
</gene>
<dbReference type="AlphaFoldDB" id="A0A9W6JM91"/>
<accession>A0A9W6JM91</accession>
<dbReference type="Proteomes" id="UP001143309">
    <property type="component" value="Unassembled WGS sequence"/>
</dbReference>
<reference evidence="2" key="2">
    <citation type="submission" date="2023-01" db="EMBL/GenBank/DDBJ databases">
        <authorList>
            <person name="Sun Q."/>
            <person name="Evtushenko L."/>
        </authorList>
    </citation>
    <scope>NUCLEOTIDE SEQUENCE</scope>
    <source>
        <strain evidence="2">VKM B-2748</strain>
    </source>
</reference>
<sequence length="238" mass="27601">MAGSTDLAFDWGGASIAFSVERSERRTLRIAVTPDGEVVVSAPTHARDADIVSRVRRRGAWIVRQQARFDRWRPRTPLRQYESGETHLLLGRPYRLLFQPDPTIDVRIDGDRIILKLPQDKGLVFRRTVLRHWYGLHAHRVFPERLAAMLPPFERLGIERPRLVIRQMTHRWGSFTAKGALVLNLELIRASPSLIDYVIAHELTHALHPDHGAGWQDLLSRIMPDWRIRKDELERELL</sequence>
<evidence type="ECO:0000313" key="3">
    <source>
        <dbReference type="Proteomes" id="UP001143309"/>
    </source>
</evidence>
<dbReference type="PANTHER" id="PTHR30399:SF1">
    <property type="entry name" value="UTP PYROPHOSPHATASE"/>
    <property type="match status" value="1"/>
</dbReference>
<proteinExistence type="predicted"/>
<dbReference type="Gene3D" id="3.30.2010.10">
    <property type="entry name" value="Metalloproteases ('zincins'), catalytic domain"/>
    <property type="match status" value="1"/>
</dbReference>
<dbReference type="CDD" id="cd07344">
    <property type="entry name" value="M48_yhfN_like"/>
    <property type="match status" value="1"/>
</dbReference>
<keyword evidence="3" id="KW-1185">Reference proteome</keyword>
<evidence type="ECO:0000313" key="2">
    <source>
        <dbReference type="EMBL" id="GLK79011.1"/>
    </source>
</evidence>
<name>A0A9W6JM91_9HYPH</name>
<evidence type="ECO:0000259" key="1">
    <source>
        <dbReference type="Pfam" id="PF01863"/>
    </source>
</evidence>
<comment type="caution">
    <text evidence="2">The sequence shown here is derived from an EMBL/GenBank/DDBJ whole genome shotgun (WGS) entry which is preliminary data.</text>
</comment>
<feature type="domain" description="YgjP-like metallopeptidase" evidence="1">
    <location>
        <begin position="26"/>
        <end position="235"/>
    </location>
</feature>
<dbReference type="PANTHER" id="PTHR30399">
    <property type="entry name" value="UNCHARACTERIZED PROTEIN YGJP"/>
    <property type="match status" value="1"/>
</dbReference>
<dbReference type="RefSeq" id="WP_271199505.1">
    <property type="nucleotide sequence ID" value="NZ_BSFL01000001.1"/>
</dbReference>
<protein>
    <submittedName>
        <fullName evidence="2">Hydrolase</fullName>
    </submittedName>
</protein>
<dbReference type="InterPro" id="IPR002725">
    <property type="entry name" value="YgjP-like_metallopeptidase"/>
</dbReference>
<dbReference type="InterPro" id="IPR053136">
    <property type="entry name" value="UTP_pyrophosphatase-like"/>
</dbReference>
<keyword evidence="2" id="KW-0378">Hydrolase</keyword>
<organism evidence="2 3">
    <name type="scientific">Methylopila turkensis</name>
    <dbReference type="NCBI Taxonomy" id="1437816"/>
    <lineage>
        <taxon>Bacteria</taxon>
        <taxon>Pseudomonadati</taxon>
        <taxon>Pseudomonadota</taxon>
        <taxon>Alphaproteobacteria</taxon>
        <taxon>Hyphomicrobiales</taxon>
        <taxon>Methylopilaceae</taxon>
        <taxon>Methylopila</taxon>
    </lineage>
</organism>
<dbReference type="GO" id="GO:0016787">
    <property type="term" value="F:hydrolase activity"/>
    <property type="evidence" value="ECO:0007669"/>
    <property type="project" value="UniProtKB-KW"/>
</dbReference>
<dbReference type="EMBL" id="BSFL01000001">
    <property type="protein sequence ID" value="GLK79011.1"/>
    <property type="molecule type" value="Genomic_DNA"/>
</dbReference>